<name>A0A085NMT8_9BILA</name>
<gene>
    <name evidence="1" type="ORF">M513_01265</name>
    <name evidence="2" type="ORF">M514_01265</name>
</gene>
<protein>
    <submittedName>
        <fullName evidence="2">Uncharacterized protein</fullName>
    </submittedName>
</protein>
<keyword evidence="3" id="KW-1185">Reference proteome</keyword>
<reference evidence="2 3" key="1">
    <citation type="journal article" date="2014" name="Nat. Genet.">
        <title>Genome and transcriptome of the porcine whipworm Trichuris suis.</title>
        <authorList>
            <person name="Jex A.R."/>
            <person name="Nejsum P."/>
            <person name="Schwarz E.M."/>
            <person name="Hu L."/>
            <person name="Young N.D."/>
            <person name="Hall R.S."/>
            <person name="Korhonen P.K."/>
            <person name="Liao S."/>
            <person name="Thamsborg S."/>
            <person name="Xia J."/>
            <person name="Xu P."/>
            <person name="Wang S."/>
            <person name="Scheerlinck J.P."/>
            <person name="Hofmann A."/>
            <person name="Sternberg P.W."/>
            <person name="Wang J."/>
            <person name="Gasser R.B."/>
        </authorList>
    </citation>
    <scope>NUCLEOTIDE SEQUENCE [LARGE SCALE GENOMIC DNA]</scope>
    <source>
        <strain evidence="2">DCEP-RM93F</strain>
        <strain evidence="1">DCEP-RM93M</strain>
    </source>
</reference>
<organism evidence="2">
    <name type="scientific">Trichuris suis</name>
    <name type="common">pig whipworm</name>
    <dbReference type="NCBI Taxonomy" id="68888"/>
    <lineage>
        <taxon>Eukaryota</taxon>
        <taxon>Metazoa</taxon>
        <taxon>Ecdysozoa</taxon>
        <taxon>Nematoda</taxon>
        <taxon>Enoplea</taxon>
        <taxon>Dorylaimia</taxon>
        <taxon>Trichinellida</taxon>
        <taxon>Trichuridae</taxon>
        <taxon>Trichuris</taxon>
    </lineage>
</organism>
<dbReference type="Proteomes" id="UP000030758">
    <property type="component" value="Unassembled WGS sequence"/>
</dbReference>
<proteinExistence type="predicted"/>
<dbReference type="EMBL" id="KL367485">
    <property type="protein sequence ID" value="KFD70784.1"/>
    <property type="molecule type" value="Genomic_DNA"/>
</dbReference>
<accession>A0A085NMT8</accession>
<dbReference type="Proteomes" id="UP000030764">
    <property type="component" value="Unassembled WGS sequence"/>
</dbReference>
<dbReference type="EMBL" id="KL363186">
    <property type="protein sequence ID" value="KFD58032.1"/>
    <property type="molecule type" value="Genomic_DNA"/>
</dbReference>
<sequence length="112" mass="13182">MKCRCSNPIFSEMRWFEHVAFGNGAKVSMCITVELFIFIRLHTEQTQVEDDASASRRRNVWDIIELMVRLCLGQPTFHSIEACRFRMLRSDLLPAKENVERWFHSMTDIGDK</sequence>
<dbReference type="AlphaFoldDB" id="A0A085NMT8"/>
<evidence type="ECO:0000313" key="2">
    <source>
        <dbReference type="EMBL" id="KFD70784.1"/>
    </source>
</evidence>
<evidence type="ECO:0000313" key="1">
    <source>
        <dbReference type="EMBL" id="KFD58032.1"/>
    </source>
</evidence>
<evidence type="ECO:0000313" key="3">
    <source>
        <dbReference type="Proteomes" id="UP000030764"/>
    </source>
</evidence>